<reference evidence="3" key="1">
    <citation type="journal article" date="2020" name="Stud. Mycol.">
        <title>101 Dothideomycetes genomes: a test case for predicting lifestyles and emergence of pathogens.</title>
        <authorList>
            <person name="Haridas S."/>
            <person name="Albert R."/>
            <person name="Binder M."/>
            <person name="Bloem J."/>
            <person name="Labutti K."/>
            <person name="Salamov A."/>
            <person name="Andreopoulos B."/>
            <person name="Baker S."/>
            <person name="Barry K."/>
            <person name="Bills G."/>
            <person name="Bluhm B."/>
            <person name="Cannon C."/>
            <person name="Castanera R."/>
            <person name="Culley D."/>
            <person name="Daum C."/>
            <person name="Ezra D."/>
            <person name="Gonzalez J."/>
            <person name="Henrissat B."/>
            <person name="Kuo A."/>
            <person name="Liang C."/>
            <person name="Lipzen A."/>
            <person name="Lutzoni F."/>
            <person name="Magnuson J."/>
            <person name="Mondo S."/>
            <person name="Nolan M."/>
            <person name="Ohm R."/>
            <person name="Pangilinan J."/>
            <person name="Park H.-J."/>
            <person name="Ramirez L."/>
            <person name="Alfaro M."/>
            <person name="Sun H."/>
            <person name="Tritt A."/>
            <person name="Yoshinaga Y."/>
            <person name="Zwiers L.-H."/>
            <person name="Turgeon B."/>
            <person name="Goodwin S."/>
            <person name="Spatafora J."/>
            <person name="Crous P."/>
            <person name="Grigoriev I."/>
        </authorList>
    </citation>
    <scope>NUCLEOTIDE SEQUENCE</scope>
    <source>
        <strain evidence="3">ATCC 16933</strain>
    </source>
</reference>
<feature type="region of interest" description="Disordered" evidence="1">
    <location>
        <begin position="180"/>
        <end position="350"/>
    </location>
</feature>
<feature type="compositionally biased region" description="Basic and acidic residues" evidence="1">
    <location>
        <begin position="222"/>
        <end position="233"/>
    </location>
</feature>
<feature type="signal peptide" evidence="2">
    <location>
        <begin position="1"/>
        <end position="18"/>
    </location>
</feature>
<name>A0A6A6NZ56_9PEZI</name>
<evidence type="ECO:0000313" key="3">
    <source>
        <dbReference type="EMBL" id="KAF2456959.1"/>
    </source>
</evidence>
<dbReference type="AlphaFoldDB" id="A0A6A6NZ56"/>
<sequence>MRFSGSLAIIALASRAAAAPLPASANANNAAHNNVANLGLCLSQANILPFAATPMEMVARDTMSRVKRDDSASAGRQIAKRGGLTEETLEMLENELSELGDKDGVSRKDRERARKNREKLLKKIEKIEKKRKKAQARARKHRLKNTPTFDKPLKGWDHNKEKKAMDNWYETHPHAFDGMEPNPPFMLGPLRRLSGNSSTPDEVFPDLSKFYKHPVSQPSKEATSEHPSDKFKEYSPVQMSGPKEHLPAQMSGFEGSSPPQTSDSKKHSPFKFSDSWISYGDGVWTLDETTTIRGDDDIAKTRTLESRSMSEADKDDDTEDDWDSDDDDDGDDDDGEPDLQITYDIVHDAGKIKTESEVTWEYYWDHDNGTAAEEPKDNDHWPSKSKRTVEDAEDSDDDDDDSDDDEEDKPDYTITYKVVHNGGPIKKETEVSYEYYFNDDDKTAIVKDAVDNPSPSKLGHDFLGEPAHLGGCSKAHNATTECQPPEFNMSHADVLRWLGEHGYKSADQEPRTVPHGSFGPGPFKGHHEGDKTIKKTIPVNLEFLVVKGPGNDNVFGIVPVSGHK</sequence>
<accession>A0A6A6NZ56</accession>
<evidence type="ECO:0000256" key="2">
    <source>
        <dbReference type="SAM" id="SignalP"/>
    </source>
</evidence>
<protein>
    <submittedName>
        <fullName evidence="3">Uncharacterized protein</fullName>
    </submittedName>
</protein>
<keyword evidence="2" id="KW-0732">Signal</keyword>
<keyword evidence="4" id="KW-1185">Reference proteome</keyword>
<organism evidence="3 4">
    <name type="scientific">Lineolata rhizophorae</name>
    <dbReference type="NCBI Taxonomy" id="578093"/>
    <lineage>
        <taxon>Eukaryota</taxon>
        <taxon>Fungi</taxon>
        <taxon>Dikarya</taxon>
        <taxon>Ascomycota</taxon>
        <taxon>Pezizomycotina</taxon>
        <taxon>Dothideomycetes</taxon>
        <taxon>Dothideomycetes incertae sedis</taxon>
        <taxon>Lineolatales</taxon>
        <taxon>Lineolataceae</taxon>
        <taxon>Lineolata</taxon>
    </lineage>
</organism>
<feature type="compositionally biased region" description="Basic residues" evidence="1">
    <location>
        <begin position="135"/>
        <end position="144"/>
    </location>
</feature>
<dbReference type="Proteomes" id="UP000799766">
    <property type="component" value="Unassembled WGS sequence"/>
</dbReference>
<feature type="region of interest" description="Disordered" evidence="1">
    <location>
        <begin position="96"/>
        <end position="115"/>
    </location>
</feature>
<gene>
    <name evidence="3" type="ORF">BDY21DRAFT_364491</name>
</gene>
<feature type="compositionally biased region" description="Acidic residues" evidence="1">
    <location>
        <begin position="313"/>
        <end position="337"/>
    </location>
</feature>
<feature type="region of interest" description="Disordered" evidence="1">
    <location>
        <begin position="369"/>
        <end position="411"/>
    </location>
</feature>
<feature type="region of interest" description="Disordered" evidence="1">
    <location>
        <begin position="135"/>
        <end position="157"/>
    </location>
</feature>
<feature type="compositionally biased region" description="Acidic residues" evidence="1">
    <location>
        <begin position="391"/>
        <end position="409"/>
    </location>
</feature>
<feature type="compositionally biased region" description="Basic and acidic residues" evidence="1">
    <location>
        <begin position="369"/>
        <end position="390"/>
    </location>
</feature>
<feature type="chain" id="PRO_5025481878" evidence="2">
    <location>
        <begin position="19"/>
        <end position="564"/>
    </location>
</feature>
<feature type="compositionally biased region" description="Basic and acidic residues" evidence="1">
    <location>
        <begin position="99"/>
        <end position="115"/>
    </location>
</feature>
<feature type="compositionally biased region" description="Basic and acidic residues" evidence="1">
    <location>
        <begin position="293"/>
        <end position="312"/>
    </location>
</feature>
<dbReference type="EMBL" id="MU001682">
    <property type="protein sequence ID" value="KAF2456959.1"/>
    <property type="molecule type" value="Genomic_DNA"/>
</dbReference>
<evidence type="ECO:0000313" key="4">
    <source>
        <dbReference type="Proteomes" id="UP000799766"/>
    </source>
</evidence>
<evidence type="ECO:0000256" key="1">
    <source>
        <dbReference type="SAM" id="MobiDB-lite"/>
    </source>
</evidence>
<proteinExistence type="predicted"/>